<feature type="modified residue" description="3-oxoalanine (Ser)" evidence="7">
    <location>
        <position position="105"/>
    </location>
</feature>
<organism evidence="9 10">
    <name type="scientific">Bacteroides thetaiotaomicron</name>
    <dbReference type="NCBI Taxonomy" id="818"/>
    <lineage>
        <taxon>Bacteria</taxon>
        <taxon>Pseudomonadati</taxon>
        <taxon>Bacteroidota</taxon>
        <taxon>Bacteroidia</taxon>
        <taxon>Bacteroidales</taxon>
        <taxon>Bacteroidaceae</taxon>
        <taxon>Bacteroides</taxon>
    </lineage>
</organism>
<protein>
    <submittedName>
        <fullName evidence="9">Iduronate-2-sulfatase</fullName>
    </submittedName>
</protein>
<dbReference type="InterPro" id="IPR017850">
    <property type="entry name" value="Alkaline_phosphatase_core_sf"/>
</dbReference>
<dbReference type="GO" id="GO:0004423">
    <property type="term" value="F:iduronate-2-sulfatase activity"/>
    <property type="evidence" value="ECO:0007669"/>
    <property type="project" value="InterPro"/>
</dbReference>
<keyword evidence="5" id="KW-0378">Hydrolase</keyword>
<evidence type="ECO:0000256" key="7">
    <source>
        <dbReference type="PIRSR" id="PIRSR600917-52"/>
    </source>
</evidence>
<dbReference type="Proteomes" id="UP000500882">
    <property type="component" value="Chromosome"/>
</dbReference>
<dbReference type="SUPFAM" id="SSF53649">
    <property type="entry name" value="Alkaline phosphatase-like"/>
    <property type="match status" value="1"/>
</dbReference>
<dbReference type="PANTHER" id="PTHR45953">
    <property type="entry name" value="IDURONATE 2-SULFATASE"/>
    <property type="match status" value="1"/>
</dbReference>
<keyword evidence="3" id="KW-0479">Metal-binding</keyword>
<dbReference type="PANTHER" id="PTHR45953:SF1">
    <property type="entry name" value="IDURONATE 2-SULFATASE"/>
    <property type="match status" value="1"/>
</dbReference>
<evidence type="ECO:0000256" key="3">
    <source>
        <dbReference type="ARBA" id="ARBA00022723"/>
    </source>
</evidence>
<comment type="cofactor">
    <cofactor evidence="1">
        <name>Ca(2+)</name>
        <dbReference type="ChEBI" id="CHEBI:29108"/>
    </cofactor>
</comment>
<dbReference type="GO" id="GO:0005737">
    <property type="term" value="C:cytoplasm"/>
    <property type="evidence" value="ECO:0007669"/>
    <property type="project" value="TreeGrafter"/>
</dbReference>
<evidence type="ECO:0000256" key="1">
    <source>
        <dbReference type="ARBA" id="ARBA00001913"/>
    </source>
</evidence>
<gene>
    <name evidence="9" type="ORF">BatF92_22770</name>
</gene>
<dbReference type="CDD" id="cd16030">
    <property type="entry name" value="iduronate-2-sulfatase"/>
    <property type="match status" value="1"/>
</dbReference>
<feature type="domain" description="Sulfatase N-terminal" evidence="8">
    <location>
        <begin position="59"/>
        <end position="406"/>
    </location>
</feature>
<proteinExistence type="inferred from homology"/>
<keyword evidence="4" id="KW-0732">Signal</keyword>
<reference evidence="9 10" key="1">
    <citation type="submission" date="2020-02" db="EMBL/GenBank/DDBJ databases">
        <title>Whole-genome sequencing and comparative analysis of the genomes of Bacteroides thetaiotaomicron and Escherichia coli isolated from a healthy resident in Vietnam.</title>
        <authorList>
            <person name="Mohsin M."/>
            <person name="Tanaka K."/>
            <person name="Kawahara R."/>
            <person name="Kondo S."/>
            <person name="Noguchi H."/>
            <person name="Motooka D."/>
            <person name="Nakamura S."/>
            <person name="Khong D.T."/>
            <person name="Nguyen T.N."/>
            <person name="Tran H.T."/>
            <person name="Yamamoto Y."/>
        </authorList>
    </citation>
    <scope>NUCLEOTIDE SEQUENCE [LARGE SCALE GENOMIC DNA]</scope>
    <source>
        <strain evidence="9 10">F9-2</strain>
    </source>
</reference>
<evidence type="ECO:0000313" key="9">
    <source>
        <dbReference type="EMBL" id="BCA50335.1"/>
    </source>
</evidence>
<evidence type="ECO:0000256" key="5">
    <source>
        <dbReference type="ARBA" id="ARBA00022801"/>
    </source>
</evidence>
<name>A0A679HKV3_BACT4</name>
<evidence type="ECO:0000259" key="8">
    <source>
        <dbReference type="Pfam" id="PF00884"/>
    </source>
</evidence>
<keyword evidence="6" id="KW-0106">Calcium</keyword>
<evidence type="ECO:0000256" key="2">
    <source>
        <dbReference type="ARBA" id="ARBA00008779"/>
    </source>
</evidence>
<evidence type="ECO:0000313" key="10">
    <source>
        <dbReference type="Proteomes" id="UP000500882"/>
    </source>
</evidence>
<comment type="similarity">
    <text evidence="2">Belongs to the sulfatase family.</text>
</comment>
<dbReference type="InterPro" id="IPR000917">
    <property type="entry name" value="Sulfatase_N"/>
</dbReference>
<accession>A0A679HKV3</accession>
<evidence type="ECO:0000256" key="6">
    <source>
        <dbReference type="ARBA" id="ARBA00022837"/>
    </source>
</evidence>
<evidence type="ECO:0000256" key="4">
    <source>
        <dbReference type="ARBA" id="ARBA00022729"/>
    </source>
</evidence>
<dbReference type="Gene3D" id="3.40.720.10">
    <property type="entry name" value="Alkaline Phosphatase, subunit A"/>
    <property type="match status" value="1"/>
</dbReference>
<dbReference type="GO" id="GO:0046872">
    <property type="term" value="F:metal ion binding"/>
    <property type="evidence" value="ECO:0007669"/>
    <property type="project" value="UniProtKB-KW"/>
</dbReference>
<dbReference type="InterPro" id="IPR035874">
    <property type="entry name" value="IDS"/>
</dbReference>
<dbReference type="Pfam" id="PF00884">
    <property type="entry name" value="Sulfatase"/>
    <property type="match status" value="1"/>
</dbReference>
<dbReference type="AlphaFoldDB" id="A0A679HKV3"/>
<comment type="PTM">
    <text evidence="7">The conversion to 3-oxoalanine (also known as C-formylglycine, FGly), of a serine or cysteine residue in prokaryotes and of a cysteine residue in eukaryotes, is critical for catalytic activity.</text>
</comment>
<sequence>MSKNRGKTCNILYIAGLENLNYKMKNAISVKYTLLCGTACCMASAVQARHNVSDVSRMNVLFLMADDMRPELGCYGVEAVKTPNMDRLASSGVLFQNAYCNVPVSGASRASLLTGVYPHYPDRFVNFSAYASKDCPEAIPLSGWFTKNGYHTVSDGKVFHHMSDHAASWSEPPYRNHPDGYDVYWAEYNKWELWMNSESGKTINPKTMRGPFCESADVPDTAYDDGKLAERAIRDLRRMKEMNKPFFLACGFWKPHLPFNAPKKYWDLYKREEIPLASNRFRPEGLPEQVRNSSEIYAYARVTDTGDADFQREVKHGYYACLSYVDAQIGKVLDALDELGLAENTIVVLLGDHGWNLGEHDFVGKHNLMDRSTHVPLIIRVPGMKKGKTRSMVEFVDLYPTLCELCQIPQPAEQLDGQSFAKVFSNLKAKTKDEVYIQWEGGDNAVDQRFSYAEWMKGDVKKASMLFDHRIDKEENKNRVNEKKYKSKVESLSSFIKVKKSSLKK</sequence>
<dbReference type="EMBL" id="AP022660">
    <property type="protein sequence ID" value="BCA50335.1"/>
    <property type="molecule type" value="Genomic_DNA"/>
</dbReference>
<dbReference type="FunFam" id="3.40.720.10:FF:000094">
    <property type="entry name" value="Iduronate 2-sulfatase"/>
    <property type="match status" value="1"/>
</dbReference>